<feature type="domain" description="D-isomer specific 2-hydroxyacid dehydrogenase catalytic" evidence="5">
    <location>
        <begin position="9"/>
        <end position="310"/>
    </location>
</feature>
<keyword evidence="2 4" id="KW-0560">Oxidoreductase</keyword>
<evidence type="ECO:0000313" key="7">
    <source>
        <dbReference type="EMBL" id="HIX78196.1"/>
    </source>
</evidence>
<evidence type="ECO:0000256" key="1">
    <source>
        <dbReference type="ARBA" id="ARBA00005854"/>
    </source>
</evidence>
<evidence type="ECO:0000256" key="3">
    <source>
        <dbReference type="ARBA" id="ARBA00023027"/>
    </source>
</evidence>
<feature type="domain" description="D-isomer specific 2-hydroxyacid dehydrogenase NAD-binding" evidence="6">
    <location>
        <begin position="102"/>
        <end position="277"/>
    </location>
</feature>
<reference evidence="7" key="1">
    <citation type="journal article" date="2021" name="PeerJ">
        <title>Extensive microbial diversity within the chicken gut microbiome revealed by metagenomics and culture.</title>
        <authorList>
            <person name="Gilroy R."/>
            <person name="Ravi A."/>
            <person name="Getino M."/>
            <person name="Pursley I."/>
            <person name="Horton D.L."/>
            <person name="Alikhan N.F."/>
            <person name="Baker D."/>
            <person name="Gharbi K."/>
            <person name="Hall N."/>
            <person name="Watson M."/>
            <person name="Adriaenssens E.M."/>
            <person name="Foster-Nyarko E."/>
            <person name="Jarju S."/>
            <person name="Secka A."/>
            <person name="Antonio M."/>
            <person name="Oren A."/>
            <person name="Chaudhuri R.R."/>
            <person name="La Ragione R."/>
            <person name="Hildebrand F."/>
            <person name="Pallen M.J."/>
        </authorList>
    </citation>
    <scope>NUCLEOTIDE SEQUENCE</scope>
    <source>
        <strain evidence="7">CHK183-1962</strain>
    </source>
</reference>
<dbReference type="GO" id="GO:0051287">
    <property type="term" value="F:NAD binding"/>
    <property type="evidence" value="ECO:0007669"/>
    <property type="project" value="InterPro"/>
</dbReference>
<evidence type="ECO:0000256" key="4">
    <source>
        <dbReference type="RuleBase" id="RU003719"/>
    </source>
</evidence>
<evidence type="ECO:0000259" key="6">
    <source>
        <dbReference type="Pfam" id="PF02826"/>
    </source>
</evidence>
<accession>A0A9D1XFL8</accession>
<dbReference type="Proteomes" id="UP000886890">
    <property type="component" value="Unassembled WGS sequence"/>
</dbReference>
<dbReference type="SUPFAM" id="SSF51735">
    <property type="entry name" value="NAD(P)-binding Rossmann-fold domains"/>
    <property type="match status" value="1"/>
</dbReference>
<dbReference type="GO" id="GO:0016616">
    <property type="term" value="F:oxidoreductase activity, acting on the CH-OH group of donors, NAD or NADP as acceptor"/>
    <property type="evidence" value="ECO:0007669"/>
    <property type="project" value="InterPro"/>
</dbReference>
<dbReference type="InterPro" id="IPR006140">
    <property type="entry name" value="D-isomer_DH_NAD-bd"/>
</dbReference>
<evidence type="ECO:0000313" key="8">
    <source>
        <dbReference type="Proteomes" id="UP000886890"/>
    </source>
</evidence>
<organism evidence="7 8">
    <name type="scientific">Candidatus Fusicatenibacter merdavium</name>
    <dbReference type="NCBI Taxonomy" id="2838600"/>
    <lineage>
        <taxon>Bacteria</taxon>
        <taxon>Bacillati</taxon>
        <taxon>Bacillota</taxon>
        <taxon>Clostridia</taxon>
        <taxon>Lachnospirales</taxon>
        <taxon>Lachnospiraceae</taxon>
        <taxon>Fusicatenibacter</taxon>
    </lineage>
</organism>
<dbReference type="PANTHER" id="PTHR43333">
    <property type="entry name" value="2-HACID_DH_C DOMAIN-CONTAINING PROTEIN"/>
    <property type="match status" value="1"/>
</dbReference>
<reference evidence="7" key="2">
    <citation type="submission" date="2021-04" db="EMBL/GenBank/DDBJ databases">
        <authorList>
            <person name="Gilroy R."/>
        </authorList>
    </citation>
    <scope>NUCLEOTIDE SEQUENCE</scope>
    <source>
        <strain evidence="7">CHK183-1962</strain>
    </source>
</reference>
<dbReference type="InterPro" id="IPR036291">
    <property type="entry name" value="NAD(P)-bd_dom_sf"/>
</dbReference>
<protein>
    <submittedName>
        <fullName evidence="7">D-2-hydroxyacid dehydrogenase</fullName>
    </submittedName>
</protein>
<dbReference type="InterPro" id="IPR006139">
    <property type="entry name" value="D-isomer_2_OHA_DH_cat_dom"/>
</dbReference>
<evidence type="ECO:0000259" key="5">
    <source>
        <dbReference type="Pfam" id="PF00389"/>
    </source>
</evidence>
<dbReference type="CDD" id="cd05300">
    <property type="entry name" value="2-Hacid_dh_1"/>
    <property type="match status" value="1"/>
</dbReference>
<comment type="caution">
    <text evidence="7">The sequence shown here is derived from an EMBL/GenBank/DDBJ whole genome shotgun (WGS) entry which is preliminary data.</text>
</comment>
<dbReference type="Gene3D" id="3.40.50.720">
    <property type="entry name" value="NAD(P)-binding Rossmann-like Domain"/>
    <property type="match status" value="2"/>
</dbReference>
<dbReference type="AlphaFoldDB" id="A0A9D1XFL8"/>
<evidence type="ECO:0000256" key="2">
    <source>
        <dbReference type="ARBA" id="ARBA00023002"/>
    </source>
</evidence>
<dbReference type="Pfam" id="PF00389">
    <property type="entry name" value="2-Hacid_dh"/>
    <property type="match status" value="1"/>
</dbReference>
<keyword evidence="3" id="KW-0520">NAD</keyword>
<gene>
    <name evidence="7" type="ORF">H9734_11490</name>
</gene>
<dbReference type="SUPFAM" id="SSF52283">
    <property type="entry name" value="Formate/glycerate dehydrogenase catalytic domain-like"/>
    <property type="match status" value="1"/>
</dbReference>
<proteinExistence type="inferred from homology"/>
<sequence length="321" mass="35507">MKQVVTVLPLAEEYRELLQSVSPELEFYHAGPGEVPDEILKKAEIIVGNLAPERVGMAQNLQLLQLNSAGADGYLEPGILPPGARLCNATGAYGLAISEHMLGMLLMLIKKLDLYRENQRHHQWKDEGSVTSIYGSRTLIVGMGDIGTEFGRKMHALGSTVAGVRRHKTAPPEFAEAVYTMEELDAQLEKADIVACSLPGTKETYHLFVEKRLRRMKRGAILINVGRGSLIRTEALIDALNSGQLSGACIDVTEQEPLPADSPLWDAPNLILTPHISGYFHLEETRRRIVNIAAENIRALLDGTELRNEVDFQTGYRKFRG</sequence>
<name>A0A9D1XFL8_9FIRM</name>
<dbReference type="EMBL" id="DXEK01000189">
    <property type="protein sequence ID" value="HIX78196.1"/>
    <property type="molecule type" value="Genomic_DNA"/>
</dbReference>
<dbReference type="Pfam" id="PF02826">
    <property type="entry name" value="2-Hacid_dh_C"/>
    <property type="match status" value="1"/>
</dbReference>
<dbReference type="PANTHER" id="PTHR43333:SF1">
    <property type="entry name" value="D-ISOMER SPECIFIC 2-HYDROXYACID DEHYDROGENASE NAD-BINDING DOMAIN-CONTAINING PROTEIN"/>
    <property type="match status" value="1"/>
</dbReference>
<comment type="similarity">
    <text evidence="1 4">Belongs to the D-isomer specific 2-hydroxyacid dehydrogenase family.</text>
</comment>